<name>A0A495WNX8_9RHOO</name>
<evidence type="ECO:0000256" key="4">
    <source>
        <dbReference type="ARBA" id="ARBA00022452"/>
    </source>
</evidence>
<feature type="region of interest" description="Disordered" evidence="8">
    <location>
        <begin position="88"/>
        <end position="116"/>
    </location>
</feature>
<dbReference type="InterPro" id="IPR051906">
    <property type="entry name" value="TolC-like"/>
</dbReference>
<protein>
    <submittedName>
        <fullName evidence="9">Adhesin transport system outer membrane protein</fullName>
    </submittedName>
</protein>
<evidence type="ECO:0000256" key="8">
    <source>
        <dbReference type="SAM" id="MobiDB-lite"/>
    </source>
</evidence>
<keyword evidence="6" id="KW-0472">Membrane</keyword>
<comment type="similarity">
    <text evidence="2">Belongs to the outer membrane factor (OMF) (TC 1.B.17) family.</text>
</comment>
<organism evidence="9 10">
    <name type="scientific">Azonexus fungiphilus</name>
    <dbReference type="NCBI Taxonomy" id="146940"/>
    <lineage>
        <taxon>Bacteria</taxon>
        <taxon>Pseudomonadati</taxon>
        <taxon>Pseudomonadota</taxon>
        <taxon>Betaproteobacteria</taxon>
        <taxon>Rhodocyclales</taxon>
        <taxon>Azonexaceae</taxon>
        <taxon>Azonexus</taxon>
    </lineage>
</organism>
<keyword evidence="4" id="KW-1134">Transmembrane beta strand</keyword>
<comment type="caution">
    <text evidence="9">The sequence shown here is derived from an EMBL/GenBank/DDBJ whole genome shotgun (WGS) entry which is preliminary data.</text>
</comment>
<keyword evidence="3" id="KW-0813">Transport</keyword>
<evidence type="ECO:0000256" key="6">
    <source>
        <dbReference type="ARBA" id="ARBA00023136"/>
    </source>
</evidence>
<dbReference type="Pfam" id="PF02321">
    <property type="entry name" value="OEP"/>
    <property type="match status" value="2"/>
</dbReference>
<dbReference type="GO" id="GO:0015562">
    <property type="term" value="F:efflux transmembrane transporter activity"/>
    <property type="evidence" value="ECO:0007669"/>
    <property type="project" value="InterPro"/>
</dbReference>
<evidence type="ECO:0000313" key="10">
    <source>
        <dbReference type="Proteomes" id="UP000270626"/>
    </source>
</evidence>
<dbReference type="PANTHER" id="PTHR30026">
    <property type="entry name" value="OUTER MEMBRANE PROTEIN TOLC"/>
    <property type="match status" value="1"/>
</dbReference>
<gene>
    <name evidence="9" type="ORF">DFR40_0183</name>
</gene>
<dbReference type="GO" id="GO:1990281">
    <property type="term" value="C:efflux pump complex"/>
    <property type="evidence" value="ECO:0007669"/>
    <property type="project" value="TreeGrafter"/>
</dbReference>
<evidence type="ECO:0000256" key="7">
    <source>
        <dbReference type="ARBA" id="ARBA00023237"/>
    </source>
</evidence>
<dbReference type="GO" id="GO:0009279">
    <property type="term" value="C:cell outer membrane"/>
    <property type="evidence" value="ECO:0007669"/>
    <property type="project" value="UniProtKB-SubCell"/>
</dbReference>
<evidence type="ECO:0000256" key="2">
    <source>
        <dbReference type="ARBA" id="ARBA00007613"/>
    </source>
</evidence>
<dbReference type="Proteomes" id="UP000270626">
    <property type="component" value="Unassembled WGS sequence"/>
</dbReference>
<evidence type="ECO:0000256" key="1">
    <source>
        <dbReference type="ARBA" id="ARBA00004442"/>
    </source>
</evidence>
<dbReference type="Gene3D" id="1.20.1600.10">
    <property type="entry name" value="Outer membrane efflux proteins (OEP)"/>
    <property type="match status" value="1"/>
</dbReference>
<proteinExistence type="inferred from homology"/>
<keyword evidence="5" id="KW-0812">Transmembrane</keyword>
<sequence>MVDIGAASIGPRFSPSIGMELGSLVIRTTPKLGPSSRVTFPMHVHGIWYQVSTFLLAGCVCGAACAQSLVSGEGGEIARGGRFEFALSSQPMPESERRADESEMKSQPSPKAQGGARLQRIALLRATSDGLGLGGRPHPGLGPDDLMALATRAHPEVVAKRAEVDVANATLDAARWNYFPTPSIEMRQQNKDGNISVVAVQQPLWVGGRLDAEFDAAEARTRSAGVAVSEAQYSLALRVMDAWQSWLQARGRIDALVRGIAMLETYGESVRKRIQSGVSPEIDQRLVESRISQANGDLTSARAAERSALTQLSLMTGRTLRTDELFYGSSVVGAMPAFEVLAEQAVVSSTTLRRLEADIEASRHDAAQKRAALWPTISIRGEYQRNVASSSSDTAQDSRVMLVLGYTPGAGLSARAGISAAEAQANSLQASLEAARRNLVAKVAADYEDHLSSVARKYDLQATIRSAYEVLVSYDRLFVAGKRSWLDVLNAARELMQHESSLADVEALRLASHHRLRLYRGEFPWQNGAAL</sequence>
<dbReference type="PANTHER" id="PTHR30026:SF22">
    <property type="entry name" value="OUTER MEMBRANE EFFLUX PROTEIN"/>
    <property type="match status" value="1"/>
</dbReference>
<dbReference type="InterPro" id="IPR003423">
    <property type="entry name" value="OMP_efflux"/>
</dbReference>
<keyword evidence="7" id="KW-0998">Cell outer membrane</keyword>
<dbReference type="AlphaFoldDB" id="A0A495WNX8"/>
<evidence type="ECO:0000256" key="5">
    <source>
        <dbReference type="ARBA" id="ARBA00022692"/>
    </source>
</evidence>
<evidence type="ECO:0000256" key="3">
    <source>
        <dbReference type="ARBA" id="ARBA00022448"/>
    </source>
</evidence>
<accession>A0A495WNX8</accession>
<feature type="compositionally biased region" description="Basic and acidic residues" evidence="8">
    <location>
        <begin position="94"/>
        <end position="104"/>
    </location>
</feature>
<dbReference type="GO" id="GO:0015288">
    <property type="term" value="F:porin activity"/>
    <property type="evidence" value="ECO:0007669"/>
    <property type="project" value="TreeGrafter"/>
</dbReference>
<evidence type="ECO:0000313" key="9">
    <source>
        <dbReference type="EMBL" id="RKT63129.1"/>
    </source>
</evidence>
<keyword evidence="10" id="KW-1185">Reference proteome</keyword>
<dbReference type="SUPFAM" id="SSF56954">
    <property type="entry name" value="Outer membrane efflux proteins (OEP)"/>
    <property type="match status" value="1"/>
</dbReference>
<comment type="subcellular location">
    <subcellularLocation>
        <location evidence="1">Cell outer membrane</location>
    </subcellularLocation>
</comment>
<reference evidence="9 10" key="1">
    <citation type="submission" date="2018-10" db="EMBL/GenBank/DDBJ databases">
        <title>Genomic Encyclopedia of Type Strains, Phase IV (KMG-IV): sequencing the most valuable type-strain genomes for metagenomic binning, comparative biology and taxonomic classification.</title>
        <authorList>
            <person name="Goeker M."/>
        </authorList>
    </citation>
    <scope>NUCLEOTIDE SEQUENCE [LARGE SCALE GENOMIC DNA]</scope>
    <source>
        <strain evidence="9 10">DSM 23841</strain>
    </source>
</reference>
<dbReference type="EMBL" id="RBXP01000001">
    <property type="protein sequence ID" value="RKT63129.1"/>
    <property type="molecule type" value="Genomic_DNA"/>
</dbReference>